<dbReference type="PANTHER" id="PTHR43157">
    <property type="entry name" value="PHOSPHATIDYLINOSITOL-GLYCAN BIOSYNTHESIS CLASS F PROTEIN-RELATED"/>
    <property type="match status" value="1"/>
</dbReference>
<dbReference type="Gene3D" id="3.40.50.720">
    <property type="entry name" value="NAD(P)-binding Rossmann-like Domain"/>
    <property type="match status" value="1"/>
</dbReference>
<accession>K1Q627</accession>
<name>K1Q627_MAGGI</name>
<dbReference type="AlphaFoldDB" id="K1Q627"/>
<protein>
    <submittedName>
        <fullName evidence="2">Retinol dehydrogenase 14</fullName>
    </submittedName>
</protein>
<keyword evidence="1" id="KW-0560">Oxidoreductase</keyword>
<dbReference type="InterPro" id="IPR002347">
    <property type="entry name" value="SDR_fam"/>
</dbReference>
<dbReference type="InterPro" id="IPR036291">
    <property type="entry name" value="NAD(P)-bd_dom_sf"/>
</dbReference>
<proteinExistence type="predicted"/>
<evidence type="ECO:0000256" key="1">
    <source>
        <dbReference type="ARBA" id="ARBA00023002"/>
    </source>
</evidence>
<dbReference type="InParanoid" id="K1Q627"/>
<dbReference type="HOGENOM" id="CLU_010194_44_5_1"/>
<sequence length="303" mass="33833">MAMRKLSKVYQVYKRGMALCGGELKGKTAIITGANCGIGRATALELAKRQARVILACRSEEKGKAAISDIKRFTKNGDDLVYKHLDLESLKSVREFCSDIIENEPQLDILINNAAVMNHPYVQTEDKIEINMSVNHFGPFLLTNLLLELLKKSSPSRIIFVSSALHKYGTVDFENFQNQQKKPYADSKLANVYFARELAERLKNTEVAVHTIHPGMVNTELSRHSVPQAVNFIVNPIKFLLLPSAIEGSQGIVHLATANLGKDTGKYYGKTGQEEKWPDISADTAVWKKLWDVSEKITNLNSQ</sequence>
<organism evidence="2">
    <name type="scientific">Magallana gigas</name>
    <name type="common">Pacific oyster</name>
    <name type="synonym">Crassostrea gigas</name>
    <dbReference type="NCBI Taxonomy" id="29159"/>
    <lineage>
        <taxon>Eukaryota</taxon>
        <taxon>Metazoa</taxon>
        <taxon>Spiralia</taxon>
        <taxon>Lophotrochozoa</taxon>
        <taxon>Mollusca</taxon>
        <taxon>Bivalvia</taxon>
        <taxon>Autobranchia</taxon>
        <taxon>Pteriomorphia</taxon>
        <taxon>Ostreida</taxon>
        <taxon>Ostreoidea</taxon>
        <taxon>Ostreidae</taxon>
        <taxon>Magallana</taxon>
    </lineage>
</organism>
<gene>
    <name evidence="2" type="ORF">CGI_10005930</name>
</gene>
<dbReference type="SUPFAM" id="SSF51735">
    <property type="entry name" value="NAD(P)-binding Rossmann-fold domains"/>
    <property type="match status" value="1"/>
</dbReference>
<dbReference type="EMBL" id="JH818962">
    <property type="protein sequence ID" value="EKC29378.1"/>
    <property type="molecule type" value="Genomic_DNA"/>
</dbReference>
<reference evidence="2" key="1">
    <citation type="journal article" date="2012" name="Nature">
        <title>The oyster genome reveals stress adaptation and complexity of shell formation.</title>
        <authorList>
            <person name="Zhang G."/>
            <person name="Fang X."/>
            <person name="Guo X."/>
            <person name="Li L."/>
            <person name="Luo R."/>
            <person name="Xu F."/>
            <person name="Yang P."/>
            <person name="Zhang L."/>
            <person name="Wang X."/>
            <person name="Qi H."/>
            <person name="Xiong Z."/>
            <person name="Que H."/>
            <person name="Xie Y."/>
            <person name="Holland P.W."/>
            <person name="Paps J."/>
            <person name="Zhu Y."/>
            <person name="Wu F."/>
            <person name="Chen Y."/>
            <person name="Wang J."/>
            <person name="Peng C."/>
            <person name="Meng J."/>
            <person name="Yang L."/>
            <person name="Liu J."/>
            <person name="Wen B."/>
            <person name="Zhang N."/>
            <person name="Huang Z."/>
            <person name="Zhu Q."/>
            <person name="Feng Y."/>
            <person name="Mount A."/>
            <person name="Hedgecock D."/>
            <person name="Xu Z."/>
            <person name="Liu Y."/>
            <person name="Domazet-Loso T."/>
            <person name="Du Y."/>
            <person name="Sun X."/>
            <person name="Zhang S."/>
            <person name="Liu B."/>
            <person name="Cheng P."/>
            <person name="Jiang X."/>
            <person name="Li J."/>
            <person name="Fan D."/>
            <person name="Wang W."/>
            <person name="Fu W."/>
            <person name="Wang T."/>
            <person name="Wang B."/>
            <person name="Zhang J."/>
            <person name="Peng Z."/>
            <person name="Li Y."/>
            <person name="Li N."/>
            <person name="Wang J."/>
            <person name="Chen M."/>
            <person name="He Y."/>
            <person name="Tan F."/>
            <person name="Song X."/>
            <person name="Zheng Q."/>
            <person name="Huang R."/>
            <person name="Yang H."/>
            <person name="Du X."/>
            <person name="Chen L."/>
            <person name="Yang M."/>
            <person name="Gaffney P.M."/>
            <person name="Wang S."/>
            <person name="Luo L."/>
            <person name="She Z."/>
            <person name="Ming Y."/>
            <person name="Huang W."/>
            <person name="Zhang S."/>
            <person name="Huang B."/>
            <person name="Zhang Y."/>
            <person name="Qu T."/>
            <person name="Ni P."/>
            <person name="Miao G."/>
            <person name="Wang J."/>
            <person name="Wang Q."/>
            <person name="Steinberg C.E."/>
            <person name="Wang H."/>
            <person name="Li N."/>
            <person name="Qian L."/>
            <person name="Zhang G."/>
            <person name="Li Y."/>
            <person name="Yang H."/>
            <person name="Liu X."/>
            <person name="Wang J."/>
            <person name="Yin Y."/>
            <person name="Wang J."/>
        </authorList>
    </citation>
    <scope>NUCLEOTIDE SEQUENCE [LARGE SCALE GENOMIC DNA]</scope>
    <source>
        <strain evidence="2">05x7-T-G4-1.051#20</strain>
    </source>
</reference>
<dbReference type="Pfam" id="PF00106">
    <property type="entry name" value="adh_short"/>
    <property type="match status" value="1"/>
</dbReference>
<evidence type="ECO:0000313" key="2">
    <source>
        <dbReference type="EMBL" id="EKC29378.1"/>
    </source>
</evidence>
<dbReference type="CDD" id="cd05327">
    <property type="entry name" value="retinol-DH_like_SDR_c_like"/>
    <property type="match status" value="1"/>
</dbReference>
<dbReference type="GO" id="GO:0016491">
    <property type="term" value="F:oxidoreductase activity"/>
    <property type="evidence" value="ECO:0007669"/>
    <property type="project" value="UniProtKB-KW"/>
</dbReference>
<dbReference type="PANTHER" id="PTHR43157:SF72">
    <property type="entry name" value="RETINOL DEHYDROGENASE 14"/>
    <property type="match status" value="1"/>
</dbReference>
<dbReference type="PRINTS" id="PR00081">
    <property type="entry name" value="GDHRDH"/>
</dbReference>